<protein>
    <recommendedName>
        <fullName evidence="3">Sulfatase N-terminal domain-containing protein</fullName>
    </recommendedName>
</protein>
<dbReference type="SUPFAM" id="SSF53649">
    <property type="entry name" value="Alkaline phosphatase-like"/>
    <property type="match status" value="1"/>
</dbReference>
<dbReference type="PANTHER" id="PTHR45953">
    <property type="entry name" value="IDURONATE 2-SULFATASE"/>
    <property type="match status" value="1"/>
</dbReference>
<evidence type="ECO:0000256" key="1">
    <source>
        <dbReference type="ARBA" id="ARBA00022723"/>
    </source>
</evidence>
<dbReference type="InterPro" id="IPR017850">
    <property type="entry name" value="Alkaline_phosphatase_core_sf"/>
</dbReference>
<evidence type="ECO:0000256" key="2">
    <source>
        <dbReference type="ARBA" id="ARBA00022801"/>
    </source>
</evidence>
<dbReference type="InterPro" id="IPR000917">
    <property type="entry name" value="Sulfatase_N"/>
</dbReference>
<reference evidence="4" key="1">
    <citation type="journal article" date="2014" name="Front. Microbiol.">
        <title>High frequency of phylogenetically diverse reductive dehalogenase-homologous genes in deep subseafloor sedimentary metagenomes.</title>
        <authorList>
            <person name="Kawai M."/>
            <person name="Futagami T."/>
            <person name="Toyoda A."/>
            <person name="Takaki Y."/>
            <person name="Nishi S."/>
            <person name="Hori S."/>
            <person name="Arai W."/>
            <person name="Tsubouchi T."/>
            <person name="Morono Y."/>
            <person name="Uchiyama I."/>
            <person name="Ito T."/>
            <person name="Fujiyama A."/>
            <person name="Inagaki F."/>
            <person name="Takami H."/>
        </authorList>
    </citation>
    <scope>NUCLEOTIDE SEQUENCE</scope>
    <source>
        <strain evidence="4">Expedition CK06-06</strain>
    </source>
</reference>
<keyword evidence="2" id="KW-0378">Hydrolase</keyword>
<comment type="caution">
    <text evidence="4">The sequence shown here is derived from an EMBL/GenBank/DDBJ whole genome shotgun (WGS) entry which is preliminary data.</text>
</comment>
<dbReference type="GO" id="GO:0046872">
    <property type="term" value="F:metal ion binding"/>
    <property type="evidence" value="ECO:0007669"/>
    <property type="project" value="UniProtKB-KW"/>
</dbReference>
<sequence>MEWLEQHYKEDFFLYIDVWDPHEPWDAPNYYTELYWPGYDGHNIGPVYNFWQEIPGITEEMVKKAHAAYCGEITMVDTWVGYLLRQVENMGLMENTAIIFTSDHGFYFGEHGGRFGKSTFGKMIGDR</sequence>
<dbReference type="GO" id="GO:0005737">
    <property type="term" value="C:cytoplasm"/>
    <property type="evidence" value="ECO:0007669"/>
    <property type="project" value="TreeGrafter"/>
</dbReference>
<dbReference type="AlphaFoldDB" id="X1PRN6"/>
<keyword evidence="1" id="KW-0479">Metal-binding</keyword>
<gene>
    <name evidence="4" type="ORF">S06H3_54074</name>
</gene>
<evidence type="ECO:0000313" key="4">
    <source>
        <dbReference type="EMBL" id="GAI58927.1"/>
    </source>
</evidence>
<name>X1PRN6_9ZZZZ</name>
<dbReference type="GO" id="GO:0008484">
    <property type="term" value="F:sulfuric ester hydrolase activity"/>
    <property type="evidence" value="ECO:0007669"/>
    <property type="project" value="TreeGrafter"/>
</dbReference>
<feature type="domain" description="Sulfatase N-terminal" evidence="3">
    <location>
        <begin position="2"/>
        <end position="117"/>
    </location>
</feature>
<feature type="non-terminal residue" evidence="4">
    <location>
        <position position="127"/>
    </location>
</feature>
<evidence type="ECO:0000259" key="3">
    <source>
        <dbReference type="Pfam" id="PF00884"/>
    </source>
</evidence>
<dbReference type="PANTHER" id="PTHR45953:SF1">
    <property type="entry name" value="IDURONATE 2-SULFATASE"/>
    <property type="match status" value="1"/>
</dbReference>
<proteinExistence type="predicted"/>
<dbReference type="Pfam" id="PF00884">
    <property type="entry name" value="Sulfatase"/>
    <property type="match status" value="1"/>
</dbReference>
<organism evidence="4">
    <name type="scientific">marine sediment metagenome</name>
    <dbReference type="NCBI Taxonomy" id="412755"/>
    <lineage>
        <taxon>unclassified sequences</taxon>
        <taxon>metagenomes</taxon>
        <taxon>ecological metagenomes</taxon>
    </lineage>
</organism>
<accession>X1PRN6</accession>
<dbReference type="EMBL" id="BARV01034545">
    <property type="protein sequence ID" value="GAI58927.1"/>
    <property type="molecule type" value="Genomic_DNA"/>
</dbReference>
<dbReference type="Gene3D" id="3.40.720.10">
    <property type="entry name" value="Alkaline Phosphatase, subunit A"/>
    <property type="match status" value="1"/>
</dbReference>